<dbReference type="InterPro" id="IPR018946">
    <property type="entry name" value="PhoD-like_MPP"/>
</dbReference>
<organism evidence="3 4">
    <name type="scientific">Paracidovorax wautersii</name>
    <dbReference type="NCBI Taxonomy" id="1177982"/>
    <lineage>
        <taxon>Bacteria</taxon>
        <taxon>Pseudomonadati</taxon>
        <taxon>Pseudomonadota</taxon>
        <taxon>Betaproteobacteria</taxon>
        <taxon>Burkholderiales</taxon>
        <taxon>Comamonadaceae</taxon>
        <taxon>Paracidovorax</taxon>
    </lineage>
</organism>
<evidence type="ECO:0000313" key="4">
    <source>
        <dbReference type="Proteomes" id="UP000199119"/>
    </source>
</evidence>
<dbReference type="InterPro" id="IPR052900">
    <property type="entry name" value="Phospholipid_Metab_Enz"/>
</dbReference>
<dbReference type="Pfam" id="PF09423">
    <property type="entry name" value="PhoD"/>
    <property type="match status" value="1"/>
</dbReference>
<dbReference type="InterPro" id="IPR038607">
    <property type="entry name" value="PhoD-like_sf"/>
</dbReference>
<dbReference type="RefSeq" id="WP_092937857.1">
    <property type="nucleotide sequence ID" value="NZ_FONX01000002.1"/>
</dbReference>
<dbReference type="Gene3D" id="2.60.40.380">
    <property type="entry name" value="Purple acid phosphatase-like, N-terminal"/>
    <property type="match status" value="1"/>
</dbReference>
<evidence type="ECO:0000259" key="1">
    <source>
        <dbReference type="Pfam" id="PF09423"/>
    </source>
</evidence>
<dbReference type="InterPro" id="IPR029052">
    <property type="entry name" value="Metallo-depent_PP-like"/>
</dbReference>
<accession>A0A1I2AXK6</accession>
<dbReference type="SUPFAM" id="SSF56300">
    <property type="entry name" value="Metallo-dependent phosphatases"/>
    <property type="match status" value="1"/>
</dbReference>
<proteinExistence type="predicted"/>
<dbReference type="Pfam" id="PF16655">
    <property type="entry name" value="PhoD_N"/>
    <property type="match status" value="1"/>
</dbReference>
<sequence length="534" mass="58898">MQRRELIRLAAAAAAATWQPRWSWSATLAQRALFPLGVASGAPSPDGFVLWTRLLDGPVPGTVPAGTPRRPLPDALTVRWEVAEDEGFRRIVRRGQATALAPLGHAVHVEVAGLEPDRWYFYRFMHGDAATPVARTRTAPAPEALPQRMRLAFASCQRWEHGHYAAYRHMVDEDLDAVLFLGDYIYEYAMPAKPPRHPLARTHTLPVATTLADYRDRYALYRTDADLQAAHRACPWIVTWDDHEVQNDYAGLFGEGPAEGFLARRNAGYQAFYENMPLRASALRRGLGGLGTLDAVRVHARYGWGRLLDFHVLDTRQYRDLQACRAAGAPPEGSVSPQACPPLRDPARSLLGMEQERWLAQGLAQDAAGGVRWSVLAQQTLFSQRNARAWPEERYSTDTWDGYPVARQRLLDAVAGAQPRNTVFLGGDIHQNYVCRVPADVADARSPAIASEFCGTSIASASHVTPEQAQKMVQRNPHVLLARADQRGYGVAEVTPSGWTTTLRAVQDVARADSAVATQARFVVEDGVPGPRPA</sequence>
<feature type="domain" description="PhoD-like phosphatase metallophosphatase" evidence="1">
    <location>
        <begin position="151"/>
        <end position="502"/>
    </location>
</feature>
<feature type="domain" description="Phospholipase D N-terminal" evidence="2">
    <location>
        <begin position="36"/>
        <end position="138"/>
    </location>
</feature>
<keyword evidence="4" id="KW-1185">Reference proteome</keyword>
<reference evidence="4" key="1">
    <citation type="submission" date="2016-10" db="EMBL/GenBank/DDBJ databases">
        <authorList>
            <person name="Varghese N."/>
            <person name="Submissions S."/>
        </authorList>
    </citation>
    <scope>NUCLEOTIDE SEQUENCE [LARGE SCALE GENOMIC DNA]</scope>
    <source>
        <strain evidence="4">DSM 27981</strain>
    </source>
</reference>
<dbReference type="Gene3D" id="3.60.21.70">
    <property type="entry name" value="PhoD-like phosphatase"/>
    <property type="match status" value="1"/>
</dbReference>
<name>A0A1I2AXK6_9BURK</name>
<dbReference type="Proteomes" id="UP000199119">
    <property type="component" value="Unassembled WGS sequence"/>
</dbReference>
<dbReference type="CDD" id="cd07389">
    <property type="entry name" value="MPP_PhoD"/>
    <property type="match status" value="1"/>
</dbReference>
<protein>
    <submittedName>
        <fullName evidence="3">Alkaline phosphatase D</fullName>
    </submittedName>
</protein>
<dbReference type="PANTHER" id="PTHR43606:SF2">
    <property type="entry name" value="ALKALINE PHOSPHATASE FAMILY PROTEIN (AFU_ORTHOLOGUE AFUA_5G03860)"/>
    <property type="match status" value="1"/>
</dbReference>
<evidence type="ECO:0000259" key="2">
    <source>
        <dbReference type="Pfam" id="PF16655"/>
    </source>
</evidence>
<gene>
    <name evidence="3" type="ORF">SAMN04489711_102294</name>
</gene>
<dbReference type="STRING" id="1177982.SAMN04489711_102294"/>
<dbReference type="OrthoDB" id="327733at2"/>
<evidence type="ECO:0000313" key="3">
    <source>
        <dbReference type="EMBL" id="SFE48715.1"/>
    </source>
</evidence>
<dbReference type="PANTHER" id="PTHR43606">
    <property type="entry name" value="PHOSPHATASE, PUTATIVE (AFU_ORTHOLOGUE AFUA_6G08710)-RELATED"/>
    <property type="match status" value="1"/>
</dbReference>
<dbReference type="EMBL" id="FONX01000002">
    <property type="protein sequence ID" value="SFE48715.1"/>
    <property type="molecule type" value="Genomic_DNA"/>
</dbReference>
<dbReference type="AlphaFoldDB" id="A0A1I2AXK6"/>
<dbReference type="InterPro" id="IPR032093">
    <property type="entry name" value="PhoD_N"/>
</dbReference>